<dbReference type="InterPro" id="IPR000160">
    <property type="entry name" value="GGDEF_dom"/>
</dbReference>
<dbReference type="SUPFAM" id="SSF55785">
    <property type="entry name" value="PYP-like sensor domain (PAS domain)"/>
    <property type="match status" value="1"/>
</dbReference>
<feature type="domain" description="PAS" evidence="1">
    <location>
        <begin position="354"/>
        <end position="403"/>
    </location>
</feature>
<dbReference type="CDD" id="cd00130">
    <property type="entry name" value="PAS"/>
    <property type="match status" value="1"/>
</dbReference>
<dbReference type="PROSITE" id="PS50887">
    <property type="entry name" value="GGDEF"/>
    <property type="match status" value="1"/>
</dbReference>
<dbReference type="Gene3D" id="6.10.340.10">
    <property type="match status" value="1"/>
</dbReference>
<dbReference type="Gene3D" id="3.30.450.20">
    <property type="entry name" value="PAS domain"/>
    <property type="match status" value="2"/>
</dbReference>
<dbReference type="InterPro" id="IPR000014">
    <property type="entry name" value="PAS"/>
</dbReference>
<dbReference type="GO" id="GO:0007165">
    <property type="term" value="P:signal transduction"/>
    <property type="evidence" value="ECO:0007669"/>
    <property type="project" value="InterPro"/>
</dbReference>
<dbReference type="OrthoDB" id="9802500at2"/>
<protein>
    <submittedName>
        <fullName evidence="5">PAS domain S-box-containing protein/diguanylate cyclase (GGDEF) domain-containing protein</fullName>
    </submittedName>
</protein>
<dbReference type="InterPro" id="IPR029787">
    <property type="entry name" value="Nucleotide_cyclase"/>
</dbReference>
<evidence type="ECO:0000259" key="3">
    <source>
        <dbReference type="PROSITE" id="PS50885"/>
    </source>
</evidence>
<dbReference type="FunFam" id="3.30.70.270:FF:000001">
    <property type="entry name" value="Diguanylate cyclase domain protein"/>
    <property type="match status" value="1"/>
</dbReference>
<evidence type="ECO:0000259" key="2">
    <source>
        <dbReference type="PROSITE" id="PS50113"/>
    </source>
</evidence>
<dbReference type="GO" id="GO:0016020">
    <property type="term" value="C:membrane"/>
    <property type="evidence" value="ECO:0007669"/>
    <property type="project" value="InterPro"/>
</dbReference>
<dbReference type="PANTHER" id="PTHR46663:SF3">
    <property type="entry name" value="SLL0267 PROTEIN"/>
    <property type="match status" value="1"/>
</dbReference>
<dbReference type="InterPro" id="IPR035965">
    <property type="entry name" value="PAS-like_dom_sf"/>
</dbReference>
<dbReference type="Pfam" id="PF00990">
    <property type="entry name" value="GGDEF"/>
    <property type="match status" value="1"/>
</dbReference>
<dbReference type="NCBIfam" id="TIGR00254">
    <property type="entry name" value="GGDEF"/>
    <property type="match status" value="1"/>
</dbReference>
<dbReference type="NCBIfam" id="TIGR00229">
    <property type="entry name" value="sensory_box"/>
    <property type="match status" value="1"/>
</dbReference>
<dbReference type="CDD" id="cd01949">
    <property type="entry name" value="GGDEF"/>
    <property type="match status" value="1"/>
</dbReference>
<accession>A0A1I4LBU8</accession>
<feature type="domain" description="PAC" evidence="2">
    <location>
        <begin position="430"/>
        <end position="482"/>
    </location>
</feature>
<dbReference type="Pfam" id="PF13426">
    <property type="entry name" value="PAS_9"/>
    <property type="match status" value="1"/>
</dbReference>
<dbReference type="InterPro" id="IPR001610">
    <property type="entry name" value="PAC"/>
</dbReference>
<dbReference type="EMBL" id="FOTW01000009">
    <property type="protein sequence ID" value="SFL88336.1"/>
    <property type="molecule type" value="Genomic_DNA"/>
</dbReference>
<dbReference type="InterPro" id="IPR043128">
    <property type="entry name" value="Rev_trsase/Diguanyl_cyclase"/>
</dbReference>
<name>A0A1I4LBU8_9BURK</name>
<dbReference type="PROSITE" id="PS50113">
    <property type="entry name" value="PAC"/>
    <property type="match status" value="1"/>
</dbReference>
<dbReference type="AlphaFoldDB" id="A0A1I4LBU8"/>
<sequence length="650" mass="70625">MRNLAYRRGSGGIGIVWLFALSLLPAVLAGAYLVHDAYRTERTRLELQALQTARQLSQTVDTALAEARGRLLVLAALPQLRPLQAAAFYQQAKAVLAHDQLAEAIVLIDGSGQQLLNTMRPLGAPLPKTGHQELLERTFRTGQPAVSDLYVGGSSRRHFVAIEAPVLDQGRVSLALDMGIPPERLGRILQAARLPDGWVAALLDSRGIIISRSVNAARFAGQPGTADLLAHMGGHAEGTLASHTLEGEPSFVAHTRSDASGWSVLVGMRRSILEQHMLDTLTLNSALMATFFASGMALALLFTIQLRAALRQLGAAMDAAADGDADADAPPRGPRETVRLALQFNRMQLARRKAEAQLRLAASVFSASGEAIIIADRDANIIDVNQAFVELTGYRRDEVLGRNPRLLNSGRHDKAVFAALFRTLDASSHWHGELCNRRKDGSEFVCLMTLNAVRNGDGRISHYVALMSDISDHAAQKEHIEKLAYHDSLTHLPNRRLLADRLQQALLAAEREHRQVEVCCLDLDGFKPINDRHGHEAGDQVLREVAARLTGALRPNDTAARLGGDEFVLLLTNVDASHGSDAILERVLLALRAPITLDSGAVVEVSASIGVASYPLHGREPDLLLRRGDQAMYMAKQAGRNCLRHFQQPA</sequence>
<dbReference type="CDD" id="cd18774">
    <property type="entry name" value="PDC2_HK_sensor"/>
    <property type="match status" value="1"/>
</dbReference>
<feature type="domain" description="GGDEF" evidence="4">
    <location>
        <begin position="514"/>
        <end position="648"/>
    </location>
</feature>
<reference evidence="5 6" key="1">
    <citation type="submission" date="2016-10" db="EMBL/GenBank/DDBJ databases">
        <authorList>
            <person name="de Groot N.N."/>
        </authorList>
    </citation>
    <scope>NUCLEOTIDE SEQUENCE [LARGE SCALE GENOMIC DNA]</scope>
    <source>
        <strain evidence="5 6">ATCC 43154</strain>
    </source>
</reference>
<dbReference type="GO" id="GO:0003824">
    <property type="term" value="F:catalytic activity"/>
    <property type="evidence" value="ECO:0007669"/>
    <property type="project" value="UniProtKB-ARBA"/>
</dbReference>
<evidence type="ECO:0000313" key="6">
    <source>
        <dbReference type="Proteomes" id="UP000199470"/>
    </source>
</evidence>
<dbReference type="Proteomes" id="UP000199470">
    <property type="component" value="Unassembled WGS sequence"/>
</dbReference>
<dbReference type="InterPro" id="IPR003660">
    <property type="entry name" value="HAMP_dom"/>
</dbReference>
<evidence type="ECO:0000259" key="1">
    <source>
        <dbReference type="PROSITE" id="PS50112"/>
    </source>
</evidence>
<proteinExistence type="predicted"/>
<dbReference type="SMART" id="SM00086">
    <property type="entry name" value="PAC"/>
    <property type="match status" value="1"/>
</dbReference>
<dbReference type="InterPro" id="IPR000700">
    <property type="entry name" value="PAS-assoc_C"/>
</dbReference>
<dbReference type="PROSITE" id="PS50885">
    <property type="entry name" value="HAMP"/>
    <property type="match status" value="1"/>
</dbReference>
<dbReference type="SMART" id="SM00091">
    <property type="entry name" value="PAS"/>
    <property type="match status" value="1"/>
</dbReference>
<dbReference type="InterPro" id="IPR052163">
    <property type="entry name" value="DGC-Regulatory_Protein"/>
</dbReference>
<evidence type="ECO:0000259" key="4">
    <source>
        <dbReference type="PROSITE" id="PS50887"/>
    </source>
</evidence>
<dbReference type="PROSITE" id="PS50112">
    <property type="entry name" value="PAS"/>
    <property type="match status" value="1"/>
</dbReference>
<gene>
    <name evidence="5" type="ORF">SAMN02982985_01859</name>
</gene>
<dbReference type="SMART" id="SM00267">
    <property type="entry name" value="GGDEF"/>
    <property type="match status" value="1"/>
</dbReference>
<evidence type="ECO:0000313" key="5">
    <source>
        <dbReference type="EMBL" id="SFL88336.1"/>
    </source>
</evidence>
<dbReference type="SUPFAM" id="SSF55073">
    <property type="entry name" value="Nucleotide cyclase"/>
    <property type="match status" value="1"/>
</dbReference>
<feature type="domain" description="HAMP" evidence="3">
    <location>
        <begin position="304"/>
        <end position="356"/>
    </location>
</feature>
<dbReference type="PANTHER" id="PTHR46663">
    <property type="entry name" value="DIGUANYLATE CYCLASE DGCT-RELATED"/>
    <property type="match status" value="1"/>
</dbReference>
<dbReference type="Gene3D" id="3.30.70.270">
    <property type="match status" value="1"/>
</dbReference>
<keyword evidence="6" id="KW-1185">Reference proteome</keyword>
<organism evidence="5 6">
    <name type="scientific">Rugamonas rubra</name>
    <dbReference type="NCBI Taxonomy" id="758825"/>
    <lineage>
        <taxon>Bacteria</taxon>
        <taxon>Pseudomonadati</taxon>
        <taxon>Pseudomonadota</taxon>
        <taxon>Betaproteobacteria</taxon>
        <taxon>Burkholderiales</taxon>
        <taxon>Oxalobacteraceae</taxon>
        <taxon>Telluria group</taxon>
        <taxon>Rugamonas</taxon>
    </lineage>
</organism>
<dbReference type="RefSeq" id="WP_093386747.1">
    <property type="nucleotide sequence ID" value="NZ_FOTW01000009.1"/>
</dbReference>
<dbReference type="STRING" id="758825.SAMN02982985_01859"/>